<evidence type="ECO:0000313" key="2">
    <source>
        <dbReference type="Proteomes" id="UP000017836"/>
    </source>
</evidence>
<dbReference type="HOGENOM" id="CLU_2064663_0_0_1"/>
<sequence>MIHVAQEESSPLTIDDCKLFVKLKNYCSHYDFDSYKAWNMLLAQGYCLGSCLGKNEQGVAKEITYPPQAKIDIDERIGLGCILSKLQCKLRSSQHQCFNLGGIQGFDHQKISSKTKGHN</sequence>
<evidence type="ECO:0000313" key="1">
    <source>
        <dbReference type="EMBL" id="ERM97855.1"/>
    </source>
</evidence>
<proteinExistence type="predicted"/>
<protein>
    <recommendedName>
        <fullName evidence="3">G-patch domain-containing protein</fullName>
    </recommendedName>
</protein>
<evidence type="ECO:0008006" key="3">
    <source>
        <dbReference type="Google" id="ProtNLM"/>
    </source>
</evidence>
<keyword evidence="2" id="KW-1185">Reference proteome</keyword>
<reference evidence="2" key="1">
    <citation type="journal article" date="2013" name="Science">
        <title>The Amborella genome and the evolution of flowering plants.</title>
        <authorList>
            <consortium name="Amborella Genome Project"/>
        </authorList>
    </citation>
    <scope>NUCLEOTIDE SEQUENCE [LARGE SCALE GENOMIC DNA]</scope>
</reference>
<dbReference type="AlphaFoldDB" id="W1NSR1"/>
<name>W1NSR1_AMBTC</name>
<dbReference type="Proteomes" id="UP000017836">
    <property type="component" value="Unassembled WGS sequence"/>
</dbReference>
<dbReference type="Gramene" id="ERM97855">
    <property type="protein sequence ID" value="ERM97855"/>
    <property type="gene ID" value="AMTR_s00118p00140870"/>
</dbReference>
<accession>W1NSR1</accession>
<organism evidence="1 2">
    <name type="scientific">Amborella trichopoda</name>
    <dbReference type="NCBI Taxonomy" id="13333"/>
    <lineage>
        <taxon>Eukaryota</taxon>
        <taxon>Viridiplantae</taxon>
        <taxon>Streptophyta</taxon>
        <taxon>Embryophyta</taxon>
        <taxon>Tracheophyta</taxon>
        <taxon>Spermatophyta</taxon>
        <taxon>Magnoliopsida</taxon>
        <taxon>Amborellales</taxon>
        <taxon>Amborellaceae</taxon>
        <taxon>Amborella</taxon>
    </lineage>
</organism>
<dbReference type="EMBL" id="KI395787">
    <property type="protein sequence ID" value="ERM97855.1"/>
    <property type="molecule type" value="Genomic_DNA"/>
</dbReference>
<gene>
    <name evidence="1" type="ORF">AMTR_s00118p00140870</name>
</gene>